<keyword evidence="5" id="KW-0812">Transmembrane</keyword>
<organism evidence="7 8">
    <name type="scientific">Rhizopus stolonifer</name>
    <name type="common">Rhizopus nigricans</name>
    <dbReference type="NCBI Taxonomy" id="4846"/>
    <lineage>
        <taxon>Eukaryota</taxon>
        <taxon>Fungi</taxon>
        <taxon>Fungi incertae sedis</taxon>
        <taxon>Mucoromycota</taxon>
        <taxon>Mucoromycotina</taxon>
        <taxon>Mucoromycetes</taxon>
        <taxon>Mucorales</taxon>
        <taxon>Mucorineae</taxon>
        <taxon>Rhizopodaceae</taxon>
        <taxon>Rhizopus</taxon>
    </lineage>
</organism>
<comment type="subcellular location">
    <subcellularLocation>
        <location evidence="1">Plastid</location>
        <location evidence="1">Amyloplast</location>
    </subcellularLocation>
</comment>
<comment type="caution">
    <text evidence="7">The sequence shown here is derived from an EMBL/GenBank/DDBJ whole genome shotgun (WGS) entry which is preliminary data.</text>
</comment>
<feature type="transmembrane region" description="Helical" evidence="5">
    <location>
        <begin position="12"/>
        <end position="36"/>
    </location>
</feature>
<evidence type="ECO:0000313" key="7">
    <source>
        <dbReference type="EMBL" id="RCI03657.1"/>
    </source>
</evidence>
<dbReference type="OrthoDB" id="512920at2759"/>
<reference evidence="7 8" key="1">
    <citation type="journal article" date="2018" name="G3 (Bethesda)">
        <title>Phylogenetic and Phylogenomic Definition of Rhizopus Species.</title>
        <authorList>
            <person name="Gryganskyi A.P."/>
            <person name="Golan J."/>
            <person name="Dolatabadi S."/>
            <person name="Mondo S."/>
            <person name="Robb S."/>
            <person name="Idnurm A."/>
            <person name="Muszewska A."/>
            <person name="Steczkiewicz K."/>
            <person name="Masonjones S."/>
            <person name="Liao H.L."/>
            <person name="Gajdeczka M.T."/>
            <person name="Anike F."/>
            <person name="Vuek A."/>
            <person name="Anishchenko I.M."/>
            <person name="Voigt K."/>
            <person name="de Hoog G.S."/>
            <person name="Smith M.E."/>
            <person name="Heitman J."/>
            <person name="Vilgalys R."/>
            <person name="Stajich J.E."/>
        </authorList>
    </citation>
    <scope>NUCLEOTIDE SEQUENCE [LARGE SCALE GENOMIC DNA]</scope>
    <source>
        <strain evidence="7 8">LSU 92-RS-03</strain>
    </source>
</reference>
<keyword evidence="4" id="KW-0934">Plastid</keyword>
<keyword evidence="4" id="KW-0035">Amyloplast</keyword>
<evidence type="ECO:0000313" key="8">
    <source>
        <dbReference type="Proteomes" id="UP000253551"/>
    </source>
</evidence>
<evidence type="ECO:0000256" key="5">
    <source>
        <dbReference type="SAM" id="Phobius"/>
    </source>
</evidence>
<dbReference type="GO" id="GO:0016757">
    <property type="term" value="F:glycosyltransferase activity"/>
    <property type="evidence" value="ECO:0007669"/>
    <property type="project" value="UniProtKB-KW"/>
</dbReference>
<accession>A0A367KND6</accession>
<name>A0A367KND6_RHIST</name>
<dbReference type="Gene3D" id="3.40.50.2000">
    <property type="entry name" value="Glycogen Phosphorylase B"/>
    <property type="match status" value="2"/>
</dbReference>
<keyword evidence="2" id="KW-0328">Glycosyltransferase</keyword>
<dbReference type="PROSITE" id="PS51257">
    <property type="entry name" value="PROKAR_LIPOPROTEIN"/>
    <property type="match status" value="1"/>
</dbReference>
<evidence type="ECO:0000256" key="2">
    <source>
        <dbReference type="ARBA" id="ARBA00022676"/>
    </source>
</evidence>
<keyword evidence="3" id="KW-0808">Transferase</keyword>
<dbReference type="PANTHER" id="PTHR45825">
    <property type="entry name" value="GRANULE-BOUND STARCH SYNTHASE 1, CHLOROPLASTIC/AMYLOPLASTIC"/>
    <property type="match status" value="1"/>
</dbReference>
<dbReference type="EMBL" id="PJQM01000941">
    <property type="protein sequence ID" value="RCI03657.1"/>
    <property type="molecule type" value="Genomic_DNA"/>
</dbReference>
<evidence type="ECO:0000259" key="6">
    <source>
        <dbReference type="Pfam" id="PF08323"/>
    </source>
</evidence>
<feature type="non-terminal residue" evidence="7">
    <location>
        <position position="529"/>
    </location>
</feature>
<protein>
    <recommendedName>
        <fullName evidence="6">Starch synthase catalytic domain-containing protein</fullName>
    </recommendedName>
</protein>
<dbReference type="Pfam" id="PF08323">
    <property type="entry name" value="Glyco_transf_5"/>
    <property type="match status" value="1"/>
</dbReference>
<evidence type="ECO:0000256" key="4">
    <source>
        <dbReference type="ARBA" id="ARBA00023234"/>
    </source>
</evidence>
<dbReference type="SUPFAM" id="SSF53756">
    <property type="entry name" value="UDP-Glycosyltransferase/glycogen phosphorylase"/>
    <property type="match status" value="1"/>
</dbReference>
<evidence type="ECO:0000256" key="3">
    <source>
        <dbReference type="ARBA" id="ARBA00022679"/>
    </source>
</evidence>
<feature type="domain" description="Starch synthase catalytic" evidence="6">
    <location>
        <begin position="71"/>
        <end position="358"/>
    </location>
</feature>
<keyword evidence="5" id="KW-1133">Transmembrane helix</keyword>
<dbReference type="STRING" id="4846.A0A367KND6"/>
<evidence type="ECO:0000256" key="1">
    <source>
        <dbReference type="ARBA" id="ARBA00004602"/>
    </source>
</evidence>
<dbReference type="AlphaFoldDB" id="A0A367KND6"/>
<sequence>MSISKHWRWYHMVTVAMVILSCIEVIVFIISTFLLIHASDPIRFDIQHYPIIDYQPLDRTTPITLTSNSTVYHVTKEFGPATMGGMGTVLTAITQAQLRTGKITPYVVLPFYSFLKEQEQYPIKKTTTLTIPIRDTKSRLVPVSFHVSELQYDFHPVAHFNRLSDEEKQAIRAEKRPTITVYLIGRGTWSPFTSAFRAHRVTDIYSSPKKLPQEWKDLYFVKATAAFLAWRATGRQEQSLFAPLDSVPRVDTVHLHGATNAFVAHFLRQEQTGPVPPAIVYTMHDYLDELQYTNTIANVKKFMNRPDHGGDVDKALHALVEPYRFHSKRVFMSPLAIDTADAVTFVSETMAKDMVEGRLQVYLKEVMMSNLLVRAENQAFYGISNGLDFSGAINPFTESQLIEAGLDYPTYAQSIIHQKLEHVRDGITNPTLAIQSYAWSFSTQKKDYVIEAKQRAKQFLIDHGLLQPQDIQRPLVLFVGRFQYNKGLETFEAAARLFQQHNMKFVIIGQPNNYPLAWVERLAAHYPDH</sequence>
<dbReference type="PANTHER" id="PTHR45825:SF11">
    <property type="entry name" value="ALPHA AMYLASE DOMAIN-CONTAINING PROTEIN"/>
    <property type="match status" value="1"/>
</dbReference>
<gene>
    <name evidence="7" type="ORF">CU098_000330</name>
</gene>
<dbReference type="InterPro" id="IPR013534">
    <property type="entry name" value="Starch_synth_cat_dom"/>
</dbReference>
<keyword evidence="8" id="KW-1185">Reference proteome</keyword>
<dbReference type="Proteomes" id="UP000253551">
    <property type="component" value="Unassembled WGS sequence"/>
</dbReference>
<keyword evidence="5" id="KW-0472">Membrane</keyword>
<proteinExistence type="predicted"/>